<keyword evidence="3 5" id="KW-0949">S-adenosyl-L-methionine</keyword>
<comment type="caution">
    <text evidence="6">The sequence shown here is derived from an EMBL/GenBank/DDBJ whole genome shotgun (WGS) entry which is preliminary data.</text>
</comment>
<dbReference type="EC" id="2.4.99.17" evidence="5"/>
<gene>
    <name evidence="5" type="primary">queA</name>
    <name evidence="6" type="ORF">DRJ04_06820</name>
</gene>
<dbReference type="FunFam" id="2.40.10.240:FF:000002">
    <property type="entry name" value="S-adenosylmethionine:tRNA ribosyltransferase-isomerase"/>
    <property type="match status" value="1"/>
</dbReference>
<evidence type="ECO:0000256" key="2">
    <source>
        <dbReference type="ARBA" id="ARBA00022679"/>
    </source>
</evidence>
<protein>
    <recommendedName>
        <fullName evidence="5">S-adenosylmethionine:tRNA ribosyltransferase-isomerase</fullName>
        <ecNumber evidence="5">2.4.99.17</ecNumber>
    </recommendedName>
    <alternativeName>
        <fullName evidence="5">Queuosine biosynthesis protein QueA</fullName>
    </alternativeName>
</protein>
<dbReference type="Gene3D" id="2.40.10.240">
    <property type="entry name" value="QueA-like"/>
    <property type="match status" value="1"/>
</dbReference>
<dbReference type="NCBIfam" id="NF001140">
    <property type="entry name" value="PRK00147.1"/>
    <property type="match status" value="1"/>
</dbReference>
<comment type="pathway">
    <text evidence="5">tRNA modification; tRNA-queuosine biosynthesis.</text>
</comment>
<dbReference type="PANTHER" id="PTHR30307">
    <property type="entry name" value="S-ADENOSYLMETHIONINE:TRNA RIBOSYLTRANSFERASE-ISOMERASE"/>
    <property type="match status" value="1"/>
</dbReference>
<comment type="subcellular location">
    <subcellularLocation>
        <location evidence="5">Cytoplasm</location>
    </subcellularLocation>
</comment>
<keyword evidence="2 5" id="KW-0808">Transferase</keyword>
<evidence type="ECO:0000313" key="7">
    <source>
        <dbReference type="Proteomes" id="UP000280417"/>
    </source>
</evidence>
<dbReference type="InterPro" id="IPR042119">
    <property type="entry name" value="QueA_dom2"/>
</dbReference>
<evidence type="ECO:0000256" key="5">
    <source>
        <dbReference type="HAMAP-Rule" id="MF_00113"/>
    </source>
</evidence>
<comment type="catalytic activity">
    <reaction evidence="5">
        <text>7-aminomethyl-7-carbaguanosine(34) in tRNA + S-adenosyl-L-methionine = epoxyqueuosine(34) in tRNA + adenine + L-methionine + 2 H(+)</text>
        <dbReference type="Rhea" id="RHEA:32155"/>
        <dbReference type="Rhea" id="RHEA-COMP:10342"/>
        <dbReference type="Rhea" id="RHEA-COMP:18582"/>
        <dbReference type="ChEBI" id="CHEBI:15378"/>
        <dbReference type="ChEBI" id="CHEBI:16708"/>
        <dbReference type="ChEBI" id="CHEBI:57844"/>
        <dbReference type="ChEBI" id="CHEBI:59789"/>
        <dbReference type="ChEBI" id="CHEBI:82833"/>
        <dbReference type="ChEBI" id="CHEBI:194443"/>
        <dbReference type="EC" id="2.4.99.17"/>
    </reaction>
</comment>
<keyword evidence="6" id="KW-0413">Isomerase</keyword>
<keyword evidence="1 5" id="KW-0963">Cytoplasm</keyword>
<keyword evidence="4 5" id="KW-0671">Queuosine biosynthesis</keyword>
<name>A0A662DCQ6_UNCAE</name>
<comment type="function">
    <text evidence="5">Transfers and isomerizes the ribose moiety from AdoMet to the 7-aminomethyl group of 7-deazaguanine (preQ1-tRNA) to give epoxyqueuosine (oQ-tRNA).</text>
</comment>
<dbReference type="GO" id="GO:0005737">
    <property type="term" value="C:cytoplasm"/>
    <property type="evidence" value="ECO:0007669"/>
    <property type="project" value="UniProtKB-SubCell"/>
</dbReference>
<dbReference type="InterPro" id="IPR042118">
    <property type="entry name" value="QueA_dom1"/>
</dbReference>
<dbReference type="PANTHER" id="PTHR30307:SF0">
    <property type="entry name" value="S-ADENOSYLMETHIONINE:TRNA RIBOSYLTRANSFERASE-ISOMERASE"/>
    <property type="match status" value="1"/>
</dbReference>
<keyword evidence="6" id="KW-0328">Glycosyltransferase</keyword>
<dbReference type="NCBIfam" id="TIGR00113">
    <property type="entry name" value="queA"/>
    <property type="match status" value="1"/>
</dbReference>
<proteinExistence type="inferred from homology"/>
<reference evidence="6 7" key="1">
    <citation type="submission" date="2018-06" db="EMBL/GenBank/DDBJ databases">
        <title>Extensive metabolic versatility and redundancy in microbially diverse, dynamic hydrothermal sediments.</title>
        <authorList>
            <person name="Dombrowski N."/>
            <person name="Teske A."/>
            <person name="Baker B.J."/>
        </authorList>
    </citation>
    <scope>NUCLEOTIDE SEQUENCE [LARGE SCALE GENOMIC DNA]</scope>
    <source>
        <strain evidence="6">B3_G15</strain>
    </source>
</reference>
<dbReference type="InterPro" id="IPR036100">
    <property type="entry name" value="QueA_sf"/>
</dbReference>
<sequence length="343" mass="38763">MKLDEFDYELPKKSIAQWPFFPRDRCRLLVLHKDGKIEHRIFYEIREYLREGDVLVINTTRVIPARLLGYKEKTGGKVEIFLLKKINRGRWECILKPFGKIKEGTTVIFPETDLKAKVIEKKKGGTGVVDFTSSSPLEENLFKVGQIPLPPYIKRKGGPTFEDKKEYQTVYAREPGAVAAPTAGLHFTPELLSEIKKRGVQVAEIVLHTGWASFFLLKEQEIEKNQLPSEYFRIPPATAKKVTASKEKGGRVVAVGTTTVRALETNSSEKGLLAGEGWTELFIYPGYKFKIVDALVTNFHLPRSSLLLLTSAFAGKEKLMCAYKQALVKGYRFLSYGDAMLII</sequence>
<dbReference type="UniPathway" id="UPA00392"/>
<dbReference type="EMBL" id="QMQA01000192">
    <property type="protein sequence ID" value="RLE12101.1"/>
    <property type="molecule type" value="Genomic_DNA"/>
</dbReference>
<evidence type="ECO:0000313" key="6">
    <source>
        <dbReference type="EMBL" id="RLE12101.1"/>
    </source>
</evidence>
<comment type="similarity">
    <text evidence="5">Belongs to the QueA family.</text>
</comment>
<dbReference type="AlphaFoldDB" id="A0A662DCQ6"/>
<dbReference type="Gene3D" id="3.40.1780.10">
    <property type="entry name" value="QueA-like"/>
    <property type="match status" value="1"/>
</dbReference>
<evidence type="ECO:0000256" key="3">
    <source>
        <dbReference type="ARBA" id="ARBA00022691"/>
    </source>
</evidence>
<dbReference type="Proteomes" id="UP000280417">
    <property type="component" value="Unassembled WGS sequence"/>
</dbReference>
<evidence type="ECO:0000256" key="4">
    <source>
        <dbReference type="ARBA" id="ARBA00022785"/>
    </source>
</evidence>
<dbReference type="HAMAP" id="MF_00113">
    <property type="entry name" value="QueA"/>
    <property type="match status" value="1"/>
</dbReference>
<dbReference type="Pfam" id="PF02547">
    <property type="entry name" value="Queuosine_synth"/>
    <property type="match status" value="1"/>
</dbReference>
<dbReference type="SUPFAM" id="SSF111337">
    <property type="entry name" value="QueA-like"/>
    <property type="match status" value="1"/>
</dbReference>
<accession>A0A662DCQ6</accession>
<organism evidence="6 7">
    <name type="scientific">Aerophobetes bacterium</name>
    <dbReference type="NCBI Taxonomy" id="2030807"/>
    <lineage>
        <taxon>Bacteria</taxon>
        <taxon>Candidatus Aerophobota</taxon>
    </lineage>
</organism>
<evidence type="ECO:0000256" key="1">
    <source>
        <dbReference type="ARBA" id="ARBA00022490"/>
    </source>
</evidence>
<dbReference type="GO" id="GO:0008616">
    <property type="term" value="P:tRNA queuosine(34) biosynthetic process"/>
    <property type="evidence" value="ECO:0007669"/>
    <property type="project" value="UniProtKB-UniRule"/>
</dbReference>
<dbReference type="InterPro" id="IPR003699">
    <property type="entry name" value="QueA"/>
</dbReference>
<comment type="subunit">
    <text evidence="5">Monomer.</text>
</comment>
<dbReference type="GO" id="GO:0051075">
    <property type="term" value="F:S-adenosylmethionine:tRNA ribosyltransferase-isomerase activity"/>
    <property type="evidence" value="ECO:0007669"/>
    <property type="project" value="UniProtKB-EC"/>
</dbReference>